<protein>
    <recommendedName>
        <fullName evidence="7">Homeobox domain-containing protein</fullName>
    </recommendedName>
</protein>
<reference evidence="8 9" key="1">
    <citation type="submission" date="2019-02" db="EMBL/GenBank/DDBJ databases">
        <title>Genome sequencing of the rare red list fungi Phlebia centrifuga.</title>
        <authorList>
            <person name="Buettner E."/>
            <person name="Kellner H."/>
        </authorList>
    </citation>
    <scope>NUCLEOTIDE SEQUENCE [LARGE SCALE GENOMIC DNA]</scope>
    <source>
        <strain evidence="8 9">DSM 108282</strain>
    </source>
</reference>
<dbReference type="GO" id="GO:0005634">
    <property type="term" value="C:nucleus"/>
    <property type="evidence" value="ECO:0007669"/>
    <property type="project" value="UniProtKB-SubCell"/>
</dbReference>
<sequence>MLSTSSLMSRTLAASSSKPMHTSQIPLTRRRLQPEQIQALQTLYELKSHPSKEERAALARELNLEMKAVNVWYQNKRRSMKKKSLAWNRAVSENDTLRSRSAPQTTQSKSAHRSLLRSCSLDTIVESRQLRDSRSSSSRPPLSRRAHTPNRQYDLAPASAPSGNHDIEIWEHIPSSPTLPPSSPSEDCLRFAVLPPRSKVLRSLEFACAKERSAWRRRLPDEEEEDRDVPQIDLDAISGLDGDDTEPEVDELLTPDVSMDTFPDFSQRPTLPNDGSPRQLRRPGMEVQEKGAVFPAEDVEAAMALLGFSVHKL</sequence>
<evidence type="ECO:0000256" key="6">
    <source>
        <dbReference type="SAM" id="MobiDB-lite"/>
    </source>
</evidence>
<feature type="region of interest" description="Disordered" evidence="6">
    <location>
        <begin position="218"/>
        <end position="284"/>
    </location>
</feature>
<keyword evidence="3 4" id="KW-0539">Nucleus</keyword>
<accession>A0A4V3XBM5</accession>
<dbReference type="PROSITE" id="PS00027">
    <property type="entry name" value="HOMEOBOX_1"/>
    <property type="match status" value="1"/>
</dbReference>
<dbReference type="EMBL" id="SGPJ01000004">
    <property type="protein sequence ID" value="THH02583.1"/>
    <property type="molecule type" value="Genomic_DNA"/>
</dbReference>
<dbReference type="GO" id="GO:0000978">
    <property type="term" value="F:RNA polymerase II cis-regulatory region sequence-specific DNA binding"/>
    <property type="evidence" value="ECO:0007669"/>
    <property type="project" value="TreeGrafter"/>
</dbReference>
<feature type="DNA-binding region" description="Homeobox" evidence="4">
    <location>
        <begin position="25"/>
        <end position="84"/>
    </location>
</feature>
<dbReference type="PANTHER" id="PTHR24327:SF41">
    <property type="entry name" value="BRAIN-SPECIFIC HOMEOBOX PROTEIN"/>
    <property type="match status" value="1"/>
</dbReference>
<dbReference type="InterPro" id="IPR017970">
    <property type="entry name" value="Homeobox_CS"/>
</dbReference>
<feature type="compositionally biased region" description="Low complexity" evidence="6">
    <location>
        <begin position="1"/>
        <end position="17"/>
    </location>
</feature>
<dbReference type="AlphaFoldDB" id="A0A4V3XBM5"/>
<dbReference type="InterPro" id="IPR050460">
    <property type="entry name" value="Distal-less_Homeobox_TF"/>
</dbReference>
<evidence type="ECO:0000256" key="3">
    <source>
        <dbReference type="ARBA" id="ARBA00023242"/>
    </source>
</evidence>
<feature type="region of interest" description="Disordered" evidence="6">
    <location>
        <begin position="1"/>
        <end position="31"/>
    </location>
</feature>
<evidence type="ECO:0000256" key="2">
    <source>
        <dbReference type="ARBA" id="ARBA00023155"/>
    </source>
</evidence>
<feature type="domain" description="Homeobox" evidence="7">
    <location>
        <begin position="23"/>
        <end position="83"/>
    </location>
</feature>
<evidence type="ECO:0000256" key="1">
    <source>
        <dbReference type="ARBA" id="ARBA00023125"/>
    </source>
</evidence>
<dbReference type="Pfam" id="PF00046">
    <property type="entry name" value="Homeodomain"/>
    <property type="match status" value="1"/>
</dbReference>
<evidence type="ECO:0000313" key="8">
    <source>
        <dbReference type="EMBL" id="THH02583.1"/>
    </source>
</evidence>
<dbReference type="SUPFAM" id="SSF46689">
    <property type="entry name" value="Homeodomain-like"/>
    <property type="match status" value="1"/>
</dbReference>
<proteinExistence type="predicted"/>
<feature type="compositionally biased region" description="Acidic residues" evidence="6">
    <location>
        <begin position="241"/>
        <end position="253"/>
    </location>
</feature>
<dbReference type="PANTHER" id="PTHR24327">
    <property type="entry name" value="HOMEOBOX PROTEIN"/>
    <property type="match status" value="1"/>
</dbReference>
<dbReference type="PROSITE" id="PS50071">
    <property type="entry name" value="HOMEOBOX_2"/>
    <property type="match status" value="1"/>
</dbReference>
<feature type="region of interest" description="Disordered" evidence="6">
    <location>
        <begin position="127"/>
        <end position="165"/>
    </location>
</feature>
<evidence type="ECO:0000256" key="4">
    <source>
        <dbReference type="PROSITE-ProRule" id="PRU00108"/>
    </source>
</evidence>
<dbReference type="Gene3D" id="1.10.10.60">
    <property type="entry name" value="Homeodomain-like"/>
    <property type="match status" value="1"/>
</dbReference>
<dbReference type="Proteomes" id="UP000309038">
    <property type="component" value="Unassembled WGS sequence"/>
</dbReference>
<feature type="compositionally biased region" description="Polar residues" evidence="6">
    <location>
        <begin position="93"/>
        <end position="109"/>
    </location>
</feature>
<keyword evidence="1 4" id="KW-0238">DNA-binding</keyword>
<feature type="region of interest" description="Disordered" evidence="6">
    <location>
        <begin position="93"/>
        <end position="114"/>
    </location>
</feature>
<evidence type="ECO:0000256" key="5">
    <source>
        <dbReference type="RuleBase" id="RU000682"/>
    </source>
</evidence>
<comment type="subcellular location">
    <subcellularLocation>
        <location evidence="4 5">Nucleus</location>
    </subcellularLocation>
</comment>
<name>A0A4V3XBM5_9APHY</name>
<keyword evidence="9" id="KW-1185">Reference proteome</keyword>
<dbReference type="SMART" id="SM00389">
    <property type="entry name" value="HOX"/>
    <property type="match status" value="1"/>
</dbReference>
<gene>
    <name evidence="8" type="ORF">EW026_g303</name>
</gene>
<organism evidence="8 9">
    <name type="scientific">Hermanssonia centrifuga</name>
    <dbReference type="NCBI Taxonomy" id="98765"/>
    <lineage>
        <taxon>Eukaryota</taxon>
        <taxon>Fungi</taxon>
        <taxon>Dikarya</taxon>
        <taxon>Basidiomycota</taxon>
        <taxon>Agaricomycotina</taxon>
        <taxon>Agaricomycetes</taxon>
        <taxon>Polyporales</taxon>
        <taxon>Meruliaceae</taxon>
        <taxon>Hermanssonia</taxon>
    </lineage>
</organism>
<dbReference type="CDD" id="cd00086">
    <property type="entry name" value="homeodomain"/>
    <property type="match status" value="1"/>
</dbReference>
<dbReference type="InterPro" id="IPR001356">
    <property type="entry name" value="HD"/>
</dbReference>
<evidence type="ECO:0000259" key="7">
    <source>
        <dbReference type="PROSITE" id="PS50071"/>
    </source>
</evidence>
<keyword evidence="2 4" id="KW-0371">Homeobox</keyword>
<dbReference type="InterPro" id="IPR009057">
    <property type="entry name" value="Homeodomain-like_sf"/>
</dbReference>
<evidence type="ECO:0000313" key="9">
    <source>
        <dbReference type="Proteomes" id="UP000309038"/>
    </source>
</evidence>
<dbReference type="GO" id="GO:0000981">
    <property type="term" value="F:DNA-binding transcription factor activity, RNA polymerase II-specific"/>
    <property type="evidence" value="ECO:0007669"/>
    <property type="project" value="InterPro"/>
</dbReference>
<comment type="caution">
    <text evidence="8">The sequence shown here is derived from an EMBL/GenBank/DDBJ whole genome shotgun (WGS) entry which is preliminary data.</text>
</comment>